<reference evidence="2" key="1">
    <citation type="submission" date="2020-10" db="EMBL/GenBank/DDBJ databases">
        <authorList>
            <person name="Sedaghatjoo S."/>
        </authorList>
    </citation>
    <scope>NUCLEOTIDE SEQUENCE</scope>
    <source>
        <strain evidence="2">AZH3</strain>
    </source>
</reference>
<sequence length="337" mass="35336">GAAAFDAATRRLQGLGGVVGHSVGRRGSRAAGEVSIGIRRKLCSDDAQLPLSSNIVRHEQMHAGGGATSFLPPSACSAMTDDNEDHALTNGPHSRRQNQDLEFTAGSARERGDYGEHAARSTVIRPYRYTAGSQVSTPSWGSTSATGRTHHHMTARSLKITFTVHQCQRPGTTAFFPGDSFSLGSHARREDSSLPGRYVSPDEYPSTAEHGRDRFAEQGSKNTSSGTDQVAAVHLHQSSASRDTPSRHRGAAPTIGGSEERSDDLASSKRDGPGRQANQASPPPLSGLAAQQLAAQPAPTIQNLRIGGSIGDVYSYALGSGIGTVCQSGRWALGSAA</sequence>
<feature type="non-terminal residue" evidence="2">
    <location>
        <position position="1"/>
    </location>
</feature>
<feature type="region of interest" description="Disordered" evidence="1">
    <location>
        <begin position="236"/>
        <end position="288"/>
    </location>
</feature>
<accession>A0ABN7JAK9</accession>
<feature type="compositionally biased region" description="Basic and acidic residues" evidence="1">
    <location>
        <begin position="258"/>
        <end position="273"/>
    </location>
</feature>
<name>A0ABN7JAK9_9BASI</name>
<feature type="region of interest" description="Disordered" evidence="1">
    <location>
        <begin position="77"/>
        <end position="100"/>
    </location>
</feature>
<feature type="region of interest" description="Disordered" evidence="1">
    <location>
        <begin position="177"/>
        <end position="209"/>
    </location>
</feature>
<gene>
    <name evidence="2" type="ORF">JKIAZH3_G1235</name>
</gene>
<organism evidence="2 3">
    <name type="scientific">Tilletia caries</name>
    <name type="common">wheat bunt fungus</name>
    <dbReference type="NCBI Taxonomy" id="13290"/>
    <lineage>
        <taxon>Eukaryota</taxon>
        <taxon>Fungi</taxon>
        <taxon>Dikarya</taxon>
        <taxon>Basidiomycota</taxon>
        <taxon>Ustilaginomycotina</taxon>
        <taxon>Exobasidiomycetes</taxon>
        <taxon>Tilletiales</taxon>
        <taxon>Tilletiaceae</taxon>
        <taxon>Tilletia</taxon>
    </lineage>
</organism>
<comment type="caution">
    <text evidence="2">The sequence shown here is derived from an EMBL/GenBank/DDBJ whole genome shotgun (WGS) entry which is preliminary data.</text>
</comment>
<protein>
    <submittedName>
        <fullName evidence="2">Uncharacterized protein</fullName>
    </submittedName>
</protein>
<dbReference type="Proteomes" id="UP000836402">
    <property type="component" value="Unassembled WGS sequence"/>
</dbReference>
<evidence type="ECO:0000313" key="2">
    <source>
        <dbReference type="EMBL" id="CAD6960332.1"/>
    </source>
</evidence>
<evidence type="ECO:0000256" key="1">
    <source>
        <dbReference type="SAM" id="MobiDB-lite"/>
    </source>
</evidence>
<proteinExistence type="predicted"/>
<evidence type="ECO:0000313" key="3">
    <source>
        <dbReference type="Proteomes" id="UP000836402"/>
    </source>
</evidence>
<keyword evidence="3" id="KW-1185">Reference proteome</keyword>
<dbReference type="EMBL" id="CAJHJG010006884">
    <property type="protein sequence ID" value="CAD6960332.1"/>
    <property type="molecule type" value="Genomic_DNA"/>
</dbReference>